<evidence type="ECO:0000313" key="3">
    <source>
        <dbReference type="Proteomes" id="UP001059597"/>
    </source>
</evidence>
<organism evidence="2 3">
    <name type="scientific">Streptomyces nigrescens</name>
    <dbReference type="NCBI Taxonomy" id="1920"/>
    <lineage>
        <taxon>Bacteria</taxon>
        <taxon>Bacillati</taxon>
        <taxon>Actinomycetota</taxon>
        <taxon>Actinomycetes</taxon>
        <taxon>Kitasatosporales</taxon>
        <taxon>Streptomycetaceae</taxon>
        <taxon>Streptomyces</taxon>
    </lineage>
</organism>
<feature type="compositionally biased region" description="Low complexity" evidence="1">
    <location>
        <begin position="36"/>
        <end position="50"/>
    </location>
</feature>
<gene>
    <name evidence="2" type="ORF">HEK616_71590</name>
</gene>
<name>A0ABM8A4X5_STRNI</name>
<evidence type="ECO:0000313" key="2">
    <source>
        <dbReference type="EMBL" id="BDM73672.1"/>
    </source>
</evidence>
<feature type="region of interest" description="Disordered" evidence="1">
    <location>
        <begin position="136"/>
        <end position="156"/>
    </location>
</feature>
<keyword evidence="3" id="KW-1185">Reference proteome</keyword>
<evidence type="ECO:0000256" key="1">
    <source>
        <dbReference type="SAM" id="MobiDB-lite"/>
    </source>
</evidence>
<dbReference type="EMBL" id="AP026073">
    <property type="protein sequence ID" value="BDM73672.1"/>
    <property type="molecule type" value="Genomic_DNA"/>
</dbReference>
<reference evidence="2" key="1">
    <citation type="submission" date="2022-06" db="EMBL/GenBank/DDBJ databases">
        <title>Complete genome sequence of Streptomyces nigrescens HEK616.</title>
        <authorList>
            <person name="Asamizu S."/>
            <person name="Onaka H."/>
        </authorList>
    </citation>
    <scope>NUCLEOTIDE SEQUENCE</scope>
    <source>
        <strain evidence="2">HEK616</strain>
    </source>
</reference>
<dbReference type="Proteomes" id="UP001059597">
    <property type="component" value="Chromosome"/>
</dbReference>
<feature type="region of interest" description="Disordered" evidence="1">
    <location>
        <begin position="1"/>
        <end position="50"/>
    </location>
</feature>
<sequence length="156" mass="15489">MPARPKDDDGPSLPATSNVQAVGNVQGVGGGDHDLPAGSAEKGPASSEAGAAALRRLSSMAAVNWVLVGGGWGSGRAAWGRSPSKITHLGRGVTGVSGAQGRVTAVVLDDGTRPAADTCGRHRPTSEIWARVAPVPGDPSVCSGSGAHGRVAEPSR</sequence>
<accession>A0ABM8A4X5</accession>
<protein>
    <submittedName>
        <fullName evidence="2">Uncharacterized protein</fullName>
    </submittedName>
</protein>
<proteinExistence type="predicted"/>